<comment type="caution">
    <text evidence="1">The sequence shown here is derived from an EMBL/GenBank/DDBJ whole genome shotgun (WGS) entry which is preliminary data.</text>
</comment>
<protein>
    <submittedName>
        <fullName evidence="1">Uncharacterized protein</fullName>
    </submittedName>
</protein>
<keyword evidence="2" id="KW-1185">Reference proteome</keyword>
<proteinExistence type="predicted"/>
<accession>A0ACB9SB68</accession>
<organism evidence="1 2">
    <name type="scientific">Melastoma candidum</name>
    <dbReference type="NCBI Taxonomy" id="119954"/>
    <lineage>
        <taxon>Eukaryota</taxon>
        <taxon>Viridiplantae</taxon>
        <taxon>Streptophyta</taxon>
        <taxon>Embryophyta</taxon>
        <taxon>Tracheophyta</taxon>
        <taxon>Spermatophyta</taxon>
        <taxon>Magnoliopsida</taxon>
        <taxon>eudicotyledons</taxon>
        <taxon>Gunneridae</taxon>
        <taxon>Pentapetalae</taxon>
        <taxon>rosids</taxon>
        <taxon>malvids</taxon>
        <taxon>Myrtales</taxon>
        <taxon>Melastomataceae</taxon>
        <taxon>Melastomatoideae</taxon>
        <taxon>Melastomateae</taxon>
        <taxon>Melastoma</taxon>
    </lineage>
</organism>
<name>A0ACB9SB68_9MYRT</name>
<gene>
    <name evidence="1" type="ORF">MLD38_003459</name>
</gene>
<dbReference type="EMBL" id="CM042881">
    <property type="protein sequence ID" value="KAI4385432.1"/>
    <property type="molecule type" value="Genomic_DNA"/>
</dbReference>
<dbReference type="Proteomes" id="UP001057402">
    <property type="component" value="Chromosome 2"/>
</dbReference>
<evidence type="ECO:0000313" key="1">
    <source>
        <dbReference type="EMBL" id="KAI4385432.1"/>
    </source>
</evidence>
<reference evidence="2" key="1">
    <citation type="journal article" date="2023" name="Front. Plant Sci.">
        <title>Chromosomal-level genome assembly of Melastoma candidum provides insights into trichome evolution.</title>
        <authorList>
            <person name="Zhong Y."/>
            <person name="Wu W."/>
            <person name="Sun C."/>
            <person name="Zou P."/>
            <person name="Liu Y."/>
            <person name="Dai S."/>
            <person name="Zhou R."/>
        </authorList>
    </citation>
    <scope>NUCLEOTIDE SEQUENCE [LARGE SCALE GENOMIC DNA]</scope>
</reference>
<sequence length="338" mass="37441">MSRLLLRGRCGRVSLGCQNEELGIGDLSEAGQGLKMVGGEGVSVKSEVDGGNSVVPDLAVPVGSDGSCVKTELASKEVRWLMIRWSSVLLSWRVPLNSDDDSDKESEDDDRVNGDLVKEGRAKADGGVDEMEEGEIREADEQAMHAENKTRESESDDDVVDEMVDWGIVDIQTEGFEGLSEDENEVVAGPIMSKNELKVLPPVPSVSVKLEPHHEMGPIGPVLSVFSPFSSNFRLLWIAESRSPLGFIDEIFGPMKNPYYLVRYNSKAEIPTGIKEGTLVSSVPEYASYVVNQKDLYKKGYDLSGKNDRRYLRMKSFQMMRREPNTRGCKGWPSETRK</sequence>
<evidence type="ECO:0000313" key="2">
    <source>
        <dbReference type="Proteomes" id="UP001057402"/>
    </source>
</evidence>